<sequence>MTSTFTLEIKTPAQQVADFLYKTFIGLIEGKTRDGTYIEFRTYLDKYQLVFPIDDSYKPPLNVDVDNEPIARIVFTKENTPSLEHKLKLHFDTLYHHCCNNEFDIHDVYKKFMIYLNDNHYKFPLKPVSRRDEFFALHKKEYTGDITPDEFYELTVALFTDS</sequence>
<reference evidence="1" key="1">
    <citation type="submission" date="2018-10" db="EMBL/GenBank/DDBJ databases">
        <title>Hidden diversity of soil giant viruses.</title>
        <authorList>
            <person name="Schulz F."/>
            <person name="Alteio L."/>
            <person name="Goudeau D."/>
            <person name="Ryan E.M."/>
            <person name="Malmstrom R.R."/>
            <person name="Blanchard J."/>
            <person name="Woyke T."/>
        </authorList>
    </citation>
    <scope>NUCLEOTIDE SEQUENCE</scope>
    <source>
        <strain evidence="1">HOV1</strain>
    </source>
</reference>
<proteinExistence type="predicted"/>
<organism evidence="1">
    <name type="scientific">Homavirus sp</name>
    <dbReference type="NCBI Taxonomy" id="2487769"/>
    <lineage>
        <taxon>Viruses</taxon>
        <taxon>Varidnaviria</taxon>
        <taxon>Bamfordvirae</taxon>
        <taxon>Nucleocytoviricota</taxon>
        <taxon>Megaviricetes</taxon>
        <taxon>Imitervirales</taxon>
        <taxon>Mimiviridae</taxon>
        <taxon>Klosneuvirinae</taxon>
    </lineage>
</organism>
<gene>
    <name evidence="1" type="ORF">Homavirus12_8</name>
</gene>
<evidence type="ECO:0000313" key="1">
    <source>
        <dbReference type="EMBL" id="AYV82164.1"/>
    </source>
</evidence>
<protein>
    <submittedName>
        <fullName evidence="1">Uncharacterized protein</fullName>
    </submittedName>
</protein>
<name>A0A3G5A6Q7_9VIRU</name>
<dbReference type="EMBL" id="MK072343">
    <property type="protein sequence ID" value="AYV82164.1"/>
    <property type="molecule type" value="Genomic_DNA"/>
</dbReference>
<accession>A0A3G5A6Q7</accession>